<dbReference type="Gene3D" id="2.60.120.10">
    <property type="entry name" value="Jelly Rolls"/>
    <property type="match status" value="1"/>
</dbReference>
<comment type="caution">
    <text evidence="2">The sequence shown here is derived from an EMBL/GenBank/DDBJ whole genome shotgun (WGS) entry which is preliminary data.</text>
</comment>
<evidence type="ECO:0000259" key="1">
    <source>
        <dbReference type="Pfam" id="PF07883"/>
    </source>
</evidence>
<name>A0A263CV38_9PSEU</name>
<dbReference type="Proteomes" id="UP000242444">
    <property type="component" value="Unassembled WGS sequence"/>
</dbReference>
<dbReference type="InterPro" id="IPR014710">
    <property type="entry name" value="RmlC-like_jellyroll"/>
</dbReference>
<dbReference type="InterPro" id="IPR013096">
    <property type="entry name" value="Cupin_2"/>
</dbReference>
<dbReference type="OrthoDB" id="5145129at2"/>
<dbReference type="RefSeq" id="WP_094866206.1">
    <property type="nucleotide sequence ID" value="NZ_NKYE01000028.1"/>
</dbReference>
<reference evidence="2 3" key="1">
    <citation type="submission" date="2017-07" db="EMBL/GenBank/DDBJ databases">
        <title>Amycolatopsis antarcticus sp. nov., isolated from the surface of an Antarcticus brown macroalga.</title>
        <authorList>
            <person name="Wang J."/>
            <person name="Leiva S."/>
            <person name="Huang J."/>
            <person name="Huang Y."/>
        </authorList>
    </citation>
    <scope>NUCLEOTIDE SEQUENCE [LARGE SCALE GENOMIC DNA]</scope>
    <source>
        <strain evidence="2 3">AU-G6</strain>
    </source>
</reference>
<accession>A0A263CV38</accession>
<dbReference type="EMBL" id="NKYE01000028">
    <property type="protein sequence ID" value="OZM69980.1"/>
    <property type="molecule type" value="Genomic_DNA"/>
</dbReference>
<dbReference type="InParanoid" id="A0A263CV38"/>
<feature type="domain" description="Cupin type-2" evidence="1">
    <location>
        <begin position="37"/>
        <end position="102"/>
    </location>
</feature>
<dbReference type="InterPro" id="IPR011051">
    <property type="entry name" value="RmlC_Cupin_sf"/>
</dbReference>
<dbReference type="SUPFAM" id="SSF51182">
    <property type="entry name" value="RmlC-like cupins"/>
    <property type="match status" value="1"/>
</dbReference>
<organism evidence="2 3">
    <name type="scientific">Amycolatopsis antarctica</name>
    <dbReference type="NCBI Taxonomy" id="1854586"/>
    <lineage>
        <taxon>Bacteria</taxon>
        <taxon>Bacillati</taxon>
        <taxon>Actinomycetota</taxon>
        <taxon>Actinomycetes</taxon>
        <taxon>Pseudonocardiales</taxon>
        <taxon>Pseudonocardiaceae</taxon>
        <taxon>Amycolatopsis</taxon>
    </lineage>
</organism>
<dbReference type="Pfam" id="PF07883">
    <property type="entry name" value="Cupin_2"/>
    <property type="match status" value="1"/>
</dbReference>
<dbReference type="AlphaFoldDB" id="A0A263CV38"/>
<keyword evidence="3" id="KW-1185">Reference proteome</keyword>
<evidence type="ECO:0000313" key="3">
    <source>
        <dbReference type="Proteomes" id="UP000242444"/>
    </source>
</evidence>
<proteinExistence type="predicted"/>
<evidence type="ECO:0000313" key="2">
    <source>
        <dbReference type="EMBL" id="OZM69980.1"/>
    </source>
</evidence>
<gene>
    <name evidence="2" type="ORF">CFN78_27645</name>
</gene>
<sequence>MTLLAASAAATFENDGFTFRSLAVPSRGTTELAVWTLEVAPGAVSERHTVSREEVFLLHAGEIVAEIGGVEYRPGPGDAVILPPDTPGRLANHGGTTARLTVCTSRGIRGTIGETTIDPPWAR</sequence>
<protein>
    <submittedName>
        <fullName evidence="2">Cupin</fullName>
    </submittedName>
</protein>